<reference evidence="8 9" key="1">
    <citation type="submission" date="2015-10" db="EMBL/GenBank/DDBJ databases">
        <authorList>
            <person name="Gilbert D.G."/>
        </authorList>
    </citation>
    <scope>NUCLEOTIDE SEQUENCE [LARGE SCALE GENOMIC DNA]</scope>
    <source>
        <strain evidence="8">FVVF132</strain>
    </source>
</reference>
<organism evidence="8 9">
    <name type="scientific">Amazona aestiva</name>
    <name type="common">Blue-fronted Amazon parrot</name>
    <dbReference type="NCBI Taxonomy" id="12930"/>
    <lineage>
        <taxon>Eukaryota</taxon>
        <taxon>Metazoa</taxon>
        <taxon>Chordata</taxon>
        <taxon>Craniata</taxon>
        <taxon>Vertebrata</taxon>
        <taxon>Euteleostomi</taxon>
        <taxon>Archelosauria</taxon>
        <taxon>Archosauria</taxon>
        <taxon>Dinosauria</taxon>
        <taxon>Saurischia</taxon>
        <taxon>Theropoda</taxon>
        <taxon>Coelurosauria</taxon>
        <taxon>Aves</taxon>
        <taxon>Neognathae</taxon>
        <taxon>Neoaves</taxon>
        <taxon>Telluraves</taxon>
        <taxon>Australaves</taxon>
        <taxon>Psittaciformes</taxon>
        <taxon>Psittacidae</taxon>
        <taxon>Amazona</taxon>
    </lineage>
</organism>
<sequence length="229" mass="25928">MPGSGCPATLPRAACGPPAGRKKGKSSRHLCNIVIQKRWRLARGQHPKLPPDLLWSSWLFQLYLQQEGHSETWDKLIIPGMNETEVAARHSTQELMEACKASFELYRADFMLGDYYQPWLLEINTVPSLEQCSAVTRWLCTTIQQDMLHMVLDRKENLACSTGAFKLTCKELLGLHLATCVLYGLATTMVLNGKRFILNFKTSFLHFEAGFLPRPFPPGPRKMQETAFS</sequence>
<keyword evidence="2" id="KW-0963">Cytoplasm</keyword>
<dbReference type="GO" id="GO:0060271">
    <property type="term" value="P:cilium assembly"/>
    <property type="evidence" value="ECO:0007669"/>
    <property type="project" value="TreeGrafter"/>
</dbReference>
<dbReference type="Gene3D" id="3.30.470.20">
    <property type="entry name" value="ATP-grasp fold, B domain"/>
    <property type="match status" value="1"/>
</dbReference>
<dbReference type="EMBL" id="LMAW01000732">
    <property type="protein sequence ID" value="KQK85628.1"/>
    <property type="molecule type" value="Genomic_DNA"/>
</dbReference>
<dbReference type="Pfam" id="PF03133">
    <property type="entry name" value="TTL"/>
    <property type="match status" value="1"/>
</dbReference>
<feature type="region of interest" description="Disordered" evidence="7">
    <location>
        <begin position="1"/>
        <end position="27"/>
    </location>
</feature>
<dbReference type="GO" id="GO:0070736">
    <property type="term" value="F:protein-glycine ligase activity, initiating"/>
    <property type="evidence" value="ECO:0007669"/>
    <property type="project" value="TreeGrafter"/>
</dbReference>
<evidence type="ECO:0000313" key="9">
    <source>
        <dbReference type="Proteomes" id="UP000051836"/>
    </source>
</evidence>
<proteinExistence type="predicted"/>
<keyword evidence="4" id="KW-0547">Nucleotide-binding</keyword>
<dbReference type="STRING" id="12930.A0A0Q3QBT9"/>
<evidence type="ECO:0000256" key="6">
    <source>
        <dbReference type="ARBA" id="ARBA00048944"/>
    </source>
</evidence>
<dbReference type="SUPFAM" id="SSF56059">
    <property type="entry name" value="Glutathione synthetase ATP-binding domain-like"/>
    <property type="match status" value="1"/>
</dbReference>
<dbReference type="GO" id="GO:0005930">
    <property type="term" value="C:axoneme"/>
    <property type="evidence" value="ECO:0007669"/>
    <property type="project" value="TreeGrafter"/>
</dbReference>
<dbReference type="GO" id="GO:0003341">
    <property type="term" value="P:cilium movement"/>
    <property type="evidence" value="ECO:0007669"/>
    <property type="project" value="TreeGrafter"/>
</dbReference>
<dbReference type="PANTHER" id="PTHR45870:SF2">
    <property type="entry name" value="TUBULIN MONOGLYCYLASE TTLL3"/>
    <property type="match status" value="1"/>
</dbReference>
<keyword evidence="3" id="KW-0436">Ligase</keyword>
<evidence type="ECO:0000256" key="4">
    <source>
        <dbReference type="ARBA" id="ARBA00022741"/>
    </source>
</evidence>
<dbReference type="OrthoDB" id="202825at2759"/>
<dbReference type="GO" id="GO:0005524">
    <property type="term" value="F:ATP binding"/>
    <property type="evidence" value="ECO:0007669"/>
    <property type="project" value="UniProtKB-KW"/>
</dbReference>
<accession>A0A0Q3QBT9</accession>
<evidence type="ECO:0000256" key="3">
    <source>
        <dbReference type="ARBA" id="ARBA00022598"/>
    </source>
</evidence>
<evidence type="ECO:0000256" key="5">
    <source>
        <dbReference type="ARBA" id="ARBA00022840"/>
    </source>
</evidence>
<dbReference type="GO" id="GO:0015630">
    <property type="term" value="C:microtubule cytoskeleton"/>
    <property type="evidence" value="ECO:0007669"/>
    <property type="project" value="TreeGrafter"/>
</dbReference>
<comment type="caution">
    <text evidence="8">The sequence shown here is derived from an EMBL/GenBank/DDBJ whole genome shotgun (WGS) entry which is preliminary data.</text>
</comment>
<evidence type="ECO:0000256" key="1">
    <source>
        <dbReference type="ARBA" id="ARBA00004611"/>
    </source>
</evidence>
<dbReference type="AlphaFoldDB" id="A0A0Q3QBT9"/>
<comment type="catalytic activity">
    <reaction evidence="6">
        <text>L-glutamyl-[protein] + glycine + ATP = glycyl-L-glutamyl-[protein] + ADP + phosphate + H(+)</text>
        <dbReference type="Rhea" id="RHEA:67180"/>
        <dbReference type="Rhea" id="RHEA-COMP:10208"/>
        <dbReference type="Rhea" id="RHEA-COMP:17207"/>
        <dbReference type="ChEBI" id="CHEBI:15378"/>
        <dbReference type="ChEBI" id="CHEBI:29973"/>
        <dbReference type="ChEBI" id="CHEBI:30616"/>
        <dbReference type="ChEBI" id="CHEBI:43474"/>
        <dbReference type="ChEBI" id="CHEBI:57305"/>
        <dbReference type="ChEBI" id="CHEBI:167890"/>
        <dbReference type="ChEBI" id="CHEBI:456216"/>
    </reaction>
    <physiologicalReaction direction="left-to-right" evidence="6">
        <dbReference type="Rhea" id="RHEA:67181"/>
    </physiologicalReaction>
</comment>
<protein>
    <submittedName>
        <fullName evidence="8">Tubulin monoglycylase TTLL3</fullName>
    </submittedName>
</protein>
<evidence type="ECO:0000256" key="2">
    <source>
        <dbReference type="ARBA" id="ARBA00022490"/>
    </source>
</evidence>
<evidence type="ECO:0000313" key="8">
    <source>
        <dbReference type="EMBL" id="KQK85628.1"/>
    </source>
</evidence>
<name>A0A0Q3QBT9_AMAAE</name>
<dbReference type="InterPro" id="IPR051437">
    <property type="entry name" value="TTLL_monoglycylase"/>
</dbReference>
<dbReference type="InterPro" id="IPR004344">
    <property type="entry name" value="TTL/TTLL_fam"/>
</dbReference>
<dbReference type="PANTHER" id="PTHR45870">
    <property type="entry name" value="TUBULIN MONOGLYCYLASE TTLL3"/>
    <property type="match status" value="1"/>
</dbReference>
<evidence type="ECO:0000256" key="7">
    <source>
        <dbReference type="SAM" id="MobiDB-lite"/>
    </source>
</evidence>
<dbReference type="Proteomes" id="UP000051836">
    <property type="component" value="Unassembled WGS sequence"/>
</dbReference>
<comment type="subcellular location">
    <subcellularLocation>
        <location evidence="1">Cytoplasm</location>
        <location evidence="1">Cytoskeleton</location>
        <location evidence="1">Flagellum axoneme</location>
    </subcellularLocation>
</comment>
<gene>
    <name evidence="8" type="ORF">AAES_38522</name>
</gene>
<keyword evidence="9" id="KW-1185">Reference proteome</keyword>
<keyword evidence="5" id="KW-0067">ATP-binding</keyword>